<evidence type="ECO:0000313" key="6">
    <source>
        <dbReference type="Proteomes" id="UP000269412"/>
    </source>
</evidence>
<evidence type="ECO:0000256" key="3">
    <source>
        <dbReference type="ARBA" id="ARBA00023239"/>
    </source>
</evidence>
<reference evidence="5 6" key="1">
    <citation type="submission" date="2018-10" db="EMBL/GenBank/DDBJ databases">
        <title>Genomic Encyclopedia of Archaeal and Bacterial Type Strains, Phase II (KMG-II): from individual species to whole genera.</title>
        <authorList>
            <person name="Goeker M."/>
        </authorList>
    </citation>
    <scope>NUCLEOTIDE SEQUENCE [LARGE SCALE GENOMIC DNA]</scope>
    <source>
        <strain evidence="5 6">DSM 25230</strain>
    </source>
</reference>
<evidence type="ECO:0000256" key="2">
    <source>
        <dbReference type="ARBA" id="ARBA00022723"/>
    </source>
</evidence>
<proteinExistence type="inferred from homology"/>
<dbReference type="GO" id="GO:0016832">
    <property type="term" value="F:aldehyde-lyase activity"/>
    <property type="evidence" value="ECO:0007669"/>
    <property type="project" value="TreeGrafter"/>
</dbReference>
<sequence>MRKNNLKEALAQGKTVVGPFCKMQDPAIVELAALAGFDFIIIDMEHGPFSIEGAQQMVRAAEARGITPVVRVTENSETLILRTLDIGVQCIQVPQVGKKEDAEKVVNATLFHPKGERGMCRYVRAAEYTNVKKEHHFGGSNDAILSIVHIEGLEGIENLSEIVKTDIDVIFLGPYDLSQSCGVPGQVHHEKVVNRMEQAVLLAKQNGKAIGTFVETPEDAKKWSDIGVQYLSYSVDVGIVMNAFKDITMALETN</sequence>
<dbReference type="GO" id="GO:0046872">
    <property type="term" value="F:metal ion binding"/>
    <property type="evidence" value="ECO:0007669"/>
    <property type="project" value="UniProtKB-KW"/>
</dbReference>
<protein>
    <submittedName>
        <fullName evidence="5">4-hydroxy-2-oxoheptanedioate aldolase</fullName>
    </submittedName>
</protein>
<dbReference type="SUPFAM" id="SSF51621">
    <property type="entry name" value="Phosphoenolpyruvate/pyruvate domain"/>
    <property type="match status" value="1"/>
</dbReference>
<keyword evidence="2" id="KW-0479">Metal-binding</keyword>
<comment type="similarity">
    <text evidence="1">Belongs to the HpcH/HpaI aldolase family.</text>
</comment>
<evidence type="ECO:0000259" key="4">
    <source>
        <dbReference type="Pfam" id="PF03328"/>
    </source>
</evidence>
<dbReference type="InterPro" id="IPR050251">
    <property type="entry name" value="HpcH-HpaI_aldolase"/>
</dbReference>
<keyword evidence="6" id="KW-1185">Reference proteome</keyword>
<dbReference type="RefSeq" id="WP_121068063.1">
    <property type="nucleotide sequence ID" value="NZ_RBIQ01000009.1"/>
</dbReference>
<organism evidence="5 6">
    <name type="scientific">Maribacter vaceletii</name>
    <dbReference type="NCBI Taxonomy" id="1206816"/>
    <lineage>
        <taxon>Bacteria</taxon>
        <taxon>Pseudomonadati</taxon>
        <taxon>Bacteroidota</taxon>
        <taxon>Flavobacteriia</taxon>
        <taxon>Flavobacteriales</taxon>
        <taxon>Flavobacteriaceae</taxon>
        <taxon>Maribacter</taxon>
    </lineage>
</organism>
<gene>
    <name evidence="5" type="ORF">CLV91_2330</name>
</gene>
<dbReference type="Pfam" id="PF03328">
    <property type="entry name" value="HpcH_HpaI"/>
    <property type="match status" value="1"/>
</dbReference>
<dbReference type="Proteomes" id="UP000269412">
    <property type="component" value="Unassembled WGS sequence"/>
</dbReference>
<dbReference type="OrthoDB" id="86160at2"/>
<accession>A0A495E5I2</accession>
<dbReference type="InterPro" id="IPR005000">
    <property type="entry name" value="Aldolase/citrate-lyase_domain"/>
</dbReference>
<name>A0A495E5I2_9FLAO</name>
<evidence type="ECO:0000313" key="5">
    <source>
        <dbReference type="EMBL" id="RKR12205.1"/>
    </source>
</evidence>
<dbReference type="PANTHER" id="PTHR30502">
    <property type="entry name" value="2-KETO-3-DEOXY-L-RHAMNONATE ALDOLASE"/>
    <property type="match status" value="1"/>
</dbReference>
<dbReference type="InterPro" id="IPR015813">
    <property type="entry name" value="Pyrv/PenolPyrv_kinase-like_dom"/>
</dbReference>
<dbReference type="AlphaFoldDB" id="A0A495E5I2"/>
<dbReference type="PANTHER" id="PTHR30502:SF0">
    <property type="entry name" value="PHOSPHOENOLPYRUVATE CARBOXYLASE FAMILY PROTEIN"/>
    <property type="match status" value="1"/>
</dbReference>
<feature type="domain" description="HpcH/HpaI aldolase/citrate lyase" evidence="4">
    <location>
        <begin position="20"/>
        <end position="243"/>
    </location>
</feature>
<dbReference type="Gene3D" id="3.20.20.60">
    <property type="entry name" value="Phosphoenolpyruvate-binding domains"/>
    <property type="match status" value="1"/>
</dbReference>
<comment type="caution">
    <text evidence="5">The sequence shown here is derived from an EMBL/GenBank/DDBJ whole genome shotgun (WGS) entry which is preliminary data.</text>
</comment>
<evidence type="ECO:0000256" key="1">
    <source>
        <dbReference type="ARBA" id="ARBA00005568"/>
    </source>
</evidence>
<dbReference type="InterPro" id="IPR040442">
    <property type="entry name" value="Pyrv_kinase-like_dom_sf"/>
</dbReference>
<dbReference type="GO" id="GO:0005737">
    <property type="term" value="C:cytoplasm"/>
    <property type="evidence" value="ECO:0007669"/>
    <property type="project" value="TreeGrafter"/>
</dbReference>
<keyword evidence="3" id="KW-0456">Lyase</keyword>
<dbReference type="EMBL" id="RBIQ01000009">
    <property type="protein sequence ID" value="RKR12205.1"/>
    <property type="molecule type" value="Genomic_DNA"/>
</dbReference>